<keyword evidence="4 5" id="KW-0472">Membrane</keyword>
<evidence type="ECO:0000256" key="2">
    <source>
        <dbReference type="ARBA" id="ARBA00022692"/>
    </source>
</evidence>
<evidence type="ECO:0000313" key="7">
    <source>
        <dbReference type="EMBL" id="MBW3127682.1"/>
    </source>
</evidence>
<protein>
    <submittedName>
        <fullName evidence="7">O-antigen ligase family protein</fullName>
    </submittedName>
</protein>
<name>A0ABS6WWN3_9BACT</name>
<dbReference type="Pfam" id="PF04932">
    <property type="entry name" value="Wzy_C"/>
    <property type="match status" value="1"/>
</dbReference>
<feature type="transmembrane region" description="Helical" evidence="5">
    <location>
        <begin position="80"/>
        <end position="103"/>
    </location>
</feature>
<dbReference type="InterPro" id="IPR051533">
    <property type="entry name" value="WaaL-like"/>
</dbReference>
<keyword evidence="8" id="KW-1185">Reference proteome</keyword>
<evidence type="ECO:0000256" key="4">
    <source>
        <dbReference type="ARBA" id="ARBA00023136"/>
    </source>
</evidence>
<feature type="transmembrane region" description="Helical" evidence="5">
    <location>
        <begin position="452"/>
        <end position="471"/>
    </location>
</feature>
<comment type="subcellular location">
    <subcellularLocation>
        <location evidence="1">Membrane</location>
        <topology evidence="1">Multi-pass membrane protein</topology>
    </subcellularLocation>
</comment>
<dbReference type="RefSeq" id="WP_219156995.1">
    <property type="nucleotide sequence ID" value="NZ_JAHWGL010000008.1"/>
</dbReference>
<feature type="transmembrane region" description="Helical" evidence="5">
    <location>
        <begin position="429"/>
        <end position="446"/>
    </location>
</feature>
<feature type="transmembrane region" description="Helical" evidence="5">
    <location>
        <begin position="265"/>
        <end position="290"/>
    </location>
</feature>
<reference evidence="7 8" key="1">
    <citation type="submission" date="2021-07" db="EMBL/GenBank/DDBJ databases">
        <title>Hymenobacter profundi sp. nov., isolated from deep-sea water.</title>
        <authorList>
            <person name="Kim M.K."/>
        </authorList>
    </citation>
    <scope>NUCLEOTIDE SEQUENCE [LARGE SCALE GENOMIC DNA]</scope>
    <source>
        <strain evidence="7 8">M2</strain>
    </source>
</reference>
<organism evidence="7 8">
    <name type="scientific">Hymenobacter profundi</name>
    <dbReference type="NCBI Taxonomy" id="1982110"/>
    <lineage>
        <taxon>Bacteria</taxon>
        <taxon>Pseudomonadati</taxon>
        <taxon>Bacteroidota</taxon>
        <taxon>Cytophagia</taxon>
        <taxon>Cytophagales</taxon>
        <taxon>Hymenobacteraceae</taxon>
        <taxon>Hymenobacter</taxon>
    </lineage>
</organism>
<evidence type="ECO:0000259" key="6">
    <source>
        <dbReference type="Pfam" id="PF04932"/>
    </source>
</evidence>
<feature type="transmembrane region" description="Helical" evidence="5">
    <location>
        <begin position="12"/>
        <end position="31"/>
    </location>
</feature>
<feature type="transmembrane region" description="Helical" evidence="5">
    <location>
        <begin position="175"/>
        <end position="191"/>
    </location>
</feature>
<gene>
    <name evidence="7" type="ORF">KYK14_03915</name>
</gene>
<keyword evidence="7" id="KW-0436">Ligase</keyword>
<feature type="transmembrane region" description="Helical" evidence="5">
    <location>
        <begin position="296"/>
        <end position="313"/>
    </location>
</feature>
<feature type="transmembrane region" description="Helical" evidence="5">
    <location>
        <begin position="123"/>
        <end position="146"/>
    </location>
</feature>
<dbReference type="EMBL" id="JAHWGL010000008">
    <property type="protein sequence ID" value="MBW3127682.1"/>
    <property type="molecule type" value="Genomic_DNA"/>
</dbReference>
<dbReference type="GO" id="GO:0016874">
    <property type="term" value="F:ligase activity"/>
    <property type="evidence" value="ECO:0007669"/>
    <property type="project" value="UniProtKB-KW"/>
</dbReference>
<feature type="transmembrane region" description="Helical" evidence="5">
    <location>
        <begin position="352"/>
        <end position="370"/>
    </location>
</feature>
<feature type="domain" description="O-antigen ligase-related" evidence="6">
    <location>
        <begin position="262"/>
        <end position="403"/>
    </location>
</feature>
<dbReference type="PANTHER" id="PTHR37422">
    <property type="entry name" value="TEICHURONIC ACID BIOSYNTHESIS PROTEIN TUAE"/>
    <property type="match status" value="1"/>
</dbReference>
<evidence type="ECO:0000313" key="8">
    <source>
        <dbReference type="Proteomes" id="UP000826188"/>
    </source>
</evidence>
<proteinExistence type="predicted"/>
<feature type="transmembrane region" description="Helical" evidence="5">
    <location>
        <begin position="38"/>
        <end position="60"/>
    </location>
</feature>
<dbReference type="Proteomes" id="UP000826188">
    <property type="component" value="Unassembled WGS sequence"/>
</dbReference>
<sequence>MKFTPPPAATLLHSRWLLPALLAGALCLGWLTSKMGVLVPGLLIAVPFLVFFLVLVFYYPRIGFISFIIYCFLNNYLSRHIITIPVGLGMESILIITWLAVLFHRTDIFQSKRIRNDLCLLSLIWFVINVLELGNPAGASITGWFYEMRSTTLLWVLTVPLGYLLFALKRDLSTFLYLLVGFSVLGTLYGIKQKLFGVDAMEQYWLDQGAARTHVLWGRLRVFSYYSDAAQFGASQAHIALICLIMALGPYSWKKRLLLIISSAILLYGMLISGTRGAFFVLIIGVFIYLALSRQIKILLLGCLIAGGVFWVMKYTTIGNSNPDIFRLRSALNPEDPSLLVRLNNQAILRDYLATRPLGGGVGVIGAWGIKYNPNKFLSRIPPDSYFVKIWAEYGIVGFLLWFGITLFILGKCMGIVWRLKDPDLRQKLLALTAGYGGILICTYSNEIINQMPSAMIIYISWVFIFMGPTLDTPQLRTMRDE</sequence>
<evidence type="ECO:0000256" key="5">
    <source>
        <dbReference type="SAM" id="Phobius"/>
    </source>
</evidence>
<keyword evidence="3 5" id="KW-1133">Transmembrane helix</keyword>
<accession>A0ABS6WWN3</accession>
<dbReference type="PANTHER" id="PTHR37422:SF13">
    <property type="entry name" value="LIPOPOLYSACCHARIDE BIOSYNTHESIS PROTEIN PA4999-RELATED"/>
    <property type="match status" value="1"/>
</dbReference>
<evidence type="ECO:0000256" key="3">
    <source>
        <dbReference type="ARBA" id="ARBA00022989"/>
    </source>
</evidence>
<feature type="transmembrane region" description="Helical" evidence="5">
    <location>
        <begin position="390"/>
        <end position="417"/>
    </location>
</feature>
<feature type="transmembrane region" description="Helical" evidence="5">
    <location>
        <begin position="229"/>
        <end position="253"/>
    </location>
</feature>
<keyword evidence="2 5" id="KW-0812">Transmembrane</keyword>
<evidence type="ECO:0000256" key="1">
    <source>
        <dbReference type="ARBA" id="ARBA00004141"/>
    </source>
</evidence>
<comment type="caution">
    <text evidence="7">The sequence shown here is derived from an EMBL/GenBank/DDBJ whole genome shotgun (WGS) entry which is preliminary data.</text>
</comment>
<feature type="transmembrane region" description="Helical" evidence="5">
    <location>
        <begin position="152"/>
        <end position="168"/>
    </location>
</feature>
<dbReference type="InterPro" id="IPR007016">
    <property type="entry name" value="O-antigen_ligase-rel_domated"/>
</dbReference>